<dbReference type="Pfam" id="PF09361">
    <property type="entry name" value="Phasin_2"/>
    <property type="match status" value="1"/>
</dbReference>
<gene>
    <name evidence="3" type="ORF">LX81_04218</name>
</gene>
<evidence type="ECO:0000313" key="3">
    <source>
        <dbReference type="EMBL" id="PZX10381.1"/>
    </source>
</evidence>
<dbReference type="OrthoDB" id="7875016at2"/>
<name>A0A2W7MSC9_9RHOB</name>
<protein>
    <submittedName>
        <fullName evidence="3">Phasin protein</fullName>
    </submittedName>
</protein>
<proteinExistence type="predicted"/>
<evidence type="ECO:0000313" key="4">
    <source>
        <dbReference type="Proteomes" id="UP000248916"/>
    </source>
</evidence>
<dbReference type="RefSeq" id="WP_111539177.1">
    <property type="nucleotide sequence ID" value="NZ_QKZL01000046.1"/>
</dbReference>
<feature type="region of interest" description="Disordered" evidence="1">
    <location>
        <begin position="107"/>
        <end position="143"/>
    </location>
</feature>
<dbReference type="EMBL" id="QKZL01000046">
    <property type="protein sequence ID" value="PZX10381.1"/>
    <property type="molecule type" value="Genomic_DNA"/>
</dbReference>
<feature type="domain" description="Phasin" evidence="2">
    <location>
        <begin position="24"/>
        <end position="115"/>
    </location>
</feature>
<accession>A0A2W7MSC9</accession>
<evidence type="ECO:0000259" key="2">
    <source>
        <dbReference type="Pfam" id="PF09361"/>
    </source>
</evidence>
<dbReference type="AlphaFoldDB" id="A0A2W7MSC9"/>
<feature type="compositionally biased region" description="Low complexity" evidence="1">
    <location>
        <begin position="122"/>
        <end position="143"/>
    </location>
</feature>
<reference evidence="3 4" key="1">
    <citation type="submission" date="2018-06" db="EMBL/GenBank/DDBJ databases">
        <title>Genomic Encyclopedia of Archaeal and Bacterial Type Strains, Phase II (KMG-II): from individual species to whole genera.</title>
        <authorList>
            <person name="Goeker M."/>
        </authorList>
    </citation>
    <scope>NUCLEOTIDE SEQUENCE [LARGE SCALE GENOMIC DNA]</scope>
    <source>
        <strain evidence="3 4">DSM 22009</strain>
    </source>
</reference>
<dbReference type="InterPro" id="IPR018968">
    <property type="entry name" value="Phasin"/>
</dbReference>
<keyword evidence="4" id="KW-1185">Reference proteome</keyword>
<comment type="caution">
    <text evidence="3">The sequence shown here is derived from an EMBL/GenBank/DDBJ whole genome shotgun (WGS) entry which is preliminary data.</text>
</comment>
<sequence length="143" mass="15472">MATNQGTKSAANDIQSLFDPQGYQNVFRTMANSNERLTQVMVETGTRSTKIFSETSKEALSNLRELGQVRDEPAAYGQAYNEFFQKQMELFMRTAQSFAGVTQETAKNSAELASEAGRDMAEQATANAESAADKAGPAAKKAA</sequence>
<dbReference type="Proteomes" id="UP000248916">
    <property type="component" value="Unassembled WGS sequence"/>
</dbReference>
<organism evidence="3 4">
    <name type="scientific">Palleronia aestuarii</name>
    <dbReference type="NCBI Taxonomy" id="568105"/>
    <lineage>
        <taxon>Bacteria</taxon>
        <taxon>Pseudomonadati</taxon>
        <taxon>Pseudomonadota</taxon>
        <taxon>Alphaproteobacteria</taxon>
        <taxon>Rhodobacterales</taxon>
        <taxon>Roseobacteraceae</taxon>
        <taxon>Palleronia</taxon>
    </lineage>
</organism>
<evidence type="ECO:0000256" key="1">
    <source>
        <dbReference type="SAM" id="MobiDB-lite"/>
    </source>
</evidence>